<evidence type="ECO:0000313" key="1">
    <source>
        <dbReference type="EMBL" id="VFJ86486.1"/>
    </source>
</evidence>
<gene>
    <name evidence="1" type="ORF">BECKLFY1418B_GA0070995_100353</name>
</gene>
<dbReference type="EMBL" id="CAADFF010000003">
    <property type="protein sequence ID" value="VFJ86486.1"/>
    <property type="molecule type" value="Genomic_DNA"/>
</dbReference>
<name>A0A450U5L5_9GAMM</name>
<sequence>MIIPGFCFFTYRKNKNPGEPGAEDRAHPVLVPARSANEDFTGNGLMENIGYGLRARVYNFREFSPKGKMFHDFS</sequence>
<proteinExistence type="predicted"/>
<organism evidence="1">
    <name type="scientific">Candidatus Kentrum sp. LFY</name>
    <dbReference type="NCBI Taxonomy" id="2126342"/>
    <lineage>
        <taxon>Bacteria</taxon>
        <taxon>Pseudomonadati</taxon>
        <taxon>Pseudomonadota</taxon>
        <taxon>Gammaproteobacteria</taxon>
        <taxon>Candidatus Kentrum</taxon>
    </lineage>
</organism>
<accession>A0A450U5L5</accession>
<dbReference type="AlphaFoldDB" id="A0A450U5L5"/>
<protein>
    <submittedName>
        <fullName evidence="1">Uncharacterized protein</fullName>
    </submittedName>
</protein>
<reference evidence="1" key="1">
    <citation type="submission" date="2019-02" db="EMBL/GenBank/DDBJ databases">
        <authorList>
            <person name="Gruber-Vodicka R. H."/>
            <person name="Seah K. B. B."/>
        </authorList>
    </citation>
    <scope>NUCLEOTIDE SEQUENCE</scope>
    <source>
        <strain evidence="1">BECK_M7</strain>
    </source>
</reference>